<dbReference type="SUPFAM" id="SSF51556">
    <property type="entry name" value="Metallo-dependent hydrolases"/>
    <property type="match status" value="1"/>
</dbReference>
<dbReference type="Gene3D" id="2.30.40.10">
    <property type="entry name" value="Urease, subunit C, domain 1"/>
    <property type="match status" value="1"/>
</dbReference>
<dbReference type="InterPro" id="IPR011059">
    <property type="entry name" value="Metal-dep_hydrolase_composite"/>
</dbReference>
<dbReference type="PANTHER" id="PTHR11647">
    <property type="entry name" value="HYDRANTOINASE/DIHYDROPYRIMIDINASE FAMILY MEMBER"/>
    <property type="match status" value="1"/>
</dbReference>
<evidence type="ECO:0000313" key="2">
    <source>
        <dbReference type="EMBL" id="SKC76115.1"/>
    </source>
</evidence>
<dbReference type="STRING" id="36842.SAMN02194393_02943"/>
<dbReference type="InterPro" id="IPR013108">
    <property type="entry name" value="Amidohydro_3"/>
</dbReference>
<keyword evidence="3" id="KW-1185">Reference proteome</keyword>
<dbReference type="GO" id="GO:0005829">
    <property type="term" value="C:cytosol"/>
    <property type="evidence" value="ECO:0007669"/>
    <property type="project" value="TreeGrafter"/>
</dbReference>
<accession>A0A1T5LK13</accession>
<dbReference type="InterPro" id="IPR050378">
    <property type="entry name" value="Metallo-dep_Hydrolases_sf"/>
</dbReference>
<protein>
    <submittedName>
        <fullName evidence="2">N-acyl-D-aspartate/D-glutamate deacylase</fullName>
    </submittedName>
</protein>
<dbReference type="EMBL" id="FUZT01000007">
    <property type="protein sequence ID" value="SKC76115.1"/>
    <property type="molecule type" value="Genomic_DNA"/>
</dbReference>
<name>A0A1T5LK13_9FIRM</name>
<dbReference type="SUPFAM" id="SSF51338">
    <property type="entry name" value="Composite domain of metallo-dependent hydrolases"/>
    <property type="match status" value="1"/>
</dbReference>
<gene>
    <name evidence="2" type="ORF">SAMN02194393_02943</name>
</gene>
<dbReference type="Pfam" id="PF07969">
    <property type="entry name" value="Amidohydro_3"/>
    <property type="match status" value="2"/>
</dbReference>
<dbReference type="AlphaFoldDB" id="A0A1T5LK13"/>
<dbReference type="GO" id="GO:0016812">
    <property type="term" value="F:hydrolase activity, acting on carbon-nitrogen (but not peptide) bonds, in cyclic amides"/>
    <property type="evidence" value="ECO:0007669"/>
    <property type="project" value="TreeGrafter"/>
</dbReference>
<sequence length="539" mass="60359">MEVYDIVIKNGFIVDGTGNPGFYGDIAIKDDKIAKIATKIEENGERIINAKGMMVSPGFIDPHVHEETVILNDSDFEVFLKQGVTTTINGNCGHSVTPLDSSNVYEYYYLNGLISQQAKDRYNKEQPKWSNFKEYCDIVREKGTNINLGFLLGHGTIRWTAMGGSKDRKPSEKEEEAILRYIKEGMEQGAFGLSTGLSYIPSRYADTDEIIKCAKVVAKYDGVYATHGRYYIGYLESTLEAIEIGEKSGARVQVSHLTSTSPESFDAILEARNRGVEITVDTIPRSTGHCTRKDRLIQFIMAISSELFDKGVEGVKAALRTPEGRKIVLKDSYIFGNDMNQVFVINTGNEEIEYKSIQEIADSRGVQNPKEVLLDFLADDNDNYTFWLGGPIRKDFPLASHPKNIQDNPLVMVGTDTIFGEPWDPGAWYELQRRGGFPIFMDMYSKGGVRVEEIVRRNTSLAAQQFRLQDRGLLKEGMKADIAVIDLDNYSYPSPTDIDYSNPLVNAKGVEYVLVNGQLALEEGKLLRTYAGEILLNKK</sequence>
<dbReference type="OrthoDB" id="9775607at2"/>
<dbReference type="RefSeq" id="WP_079492606.1">
    <property type="nucleotide sequence ID" value="NZ_FUZT01000007.1"/>
</dbReference>
<feature type="domain" description="Amidohydrolase 3" evidence="1">
    <location>
        <begin position="46"/>
        <end position="197"/>
    </location>
</feature>
<proteinExistence type="predicted"/>
<organism evidence="2 3">
    <name type="scientific">Maledivibacter halophilus</name>
    <dbReference type="NCBI Taxonomy" id="36842"/>
    <lineage>
        <taxon>Bacteria</taxon>
        <taxon>Bacillati</taxon>
        <taxon>Bacillota</taxon>
        <taxon>Clostridia</taxon>
        <taxon>Peptostreptococcales</taxon>
        <taxon>Caminicellaceae</taxon>
        <taxon>Maledivibacter</taxon>
    </lineage>
</organism>
<dbReference type="Proteomes" id="UP000190285">
    <property type="component" value="Unassembled WGS sequence"/>
</dbReference>
<reference evidence="2 3" key="1">
    <citation type="submission" date="2017-02" db="EMBL/GenBank/DDBJ databases">
        <authorList>
            <person name="Peterson S.W."/>
        </authorList>
    </citation>
    <scope>NUCLEOTIDE SEQUENCE [LARGE SCALE GENOMIC DNA]</scope>
    <source>
        <strain evidence="2 3">M1</strain>
    </source>
</reference>
<dbReference type="InterPro" id="IPR032466">
    <property type="entry name" value="Metal_Hydrolase"/>
</dbReference>
<evidence type="ECO:0000259" key="1">
    <source>
        <dbReference type="Pfam" id="PF07969"/>
    </source>
</evidence>
<dbReference type="Gene3D" id="3.20.20.140">
    <property type="entry name" value="Metal-dependent hydrolases"/>
    <property type="match status" value="2"/>
</dbReference>
<dbReference type="PANTHER" id="PTHR11647:SF1">
    <property type="entry name" value="COLLAPSIN RESPONSE MEDIATOR PROTEIN"/>
    <property type="match status" value="1"/>
</dbReference>
<evidence type="ECO:0000313" key="3">
    <source>
        <dbReference type="Proteomes" id="UP000190285"/>
    </source>
</evidence>
<feature type="domain" description="Amidohydrolase 3" evidence="1">
    <location>
        <begin position="410"/>
        <end position="519"/>
    </location>
</feature>